<dbReference type="EMBL" id="CP034669">
    <property type="protein sequence ID" value="QAT83820.1"/>
    <property type="molecule type" value="Genomic_DNA"/>
</dbReference>
<evidence type="ECO:0000313" key="2">
    <source>
        <dbReference type="Proteomes" id="UP000288758"/>
    </source>
</evidence>
<name>A0A410RPE6_CORCK</name>
<organism evidence="1 2">
    <name type="scientific">Corallococcus coralloides</name>
    <name type="common">Myxococcus coralloides</name>
    <dbReference type="NCBI Taxonomy" id="184914"/>
    <lineage>
        <taxon>Bacteria</taxon>
        <taxon>Pseudomonadati</taxon>
        <taxon>Myxococcota</taxon>
        <taxon>Myxococcia</taxon>
        <taxon>Myxococcales</taxon>
        <taxon>Cystobacterineae</taxon>
        <taxon>Myxococcaceae</taxon>
        <taxon>Corallococcus</taxon>
    </lineage>
</organism>
<dbReference type="AlphaFoldDB" id="A0A410RPE6"/>
<accession>A0A410RPE6</accession>
<reference evidence="1 2" key="1">
    <citation type="submission" date="2018-12" db="EMBL/GenBank/DDBJ databases">
        <title>Complete Genome Sequence of the Corallopyronin A producing Myxobacterium Corallococcus coralloides B035.</title>
        <authorList>
            <person name="Bouhired S.M."/>
            <person name="Rupp O."/>
            <person name="Blom J."/>
            <person name="Schaeberle T.F."/>
            <person name="Kehraus S."/>
            <person name="Schiefer A."/>
            <person name="Pfarr K."/>
            <person name="Goesmann A."/>
            <person name="Hoerauf A."/>
            <person name="Koenig G.M."/>
        </authorList>
    </citation>
    <scope>NUCLEOTIDE SEQUENCE [LARGE SCALE GENOMIC DNA]</scope>
    <source>
        <strain evidence="1 2">B035</strain>
    </source>
</reference>
<dbReference type="Proteomes" id="UP000288758">
    <property type="component" value="Chromosome"/>
</dbReference>
<gene>
    <name evidence="1" type="ORF">EJ065_2238</name>
</gene>
<proteinExistence type="predicted"/>
<protein>
    <submittedName>
        <fullName evidence="1">Uncharacterized protein</fullName>
    </submittedName>
</protein>
<sequence length="68" mass="7464">MLSTVMTPPPDPLPFPDSLCHRCAAPPRYVQTRTSTFIMCPLLPQKYAPQPVRACSLFRPPEPGATPA</sequence>
<evidence type="ECO:0000313" key="1">
    <source>
        <dbReference type="EMBL" id="QAT83820.1"/>
    </source>
</evidence>